<protein>
    <recommendedName>
        <fullName evidence="3">SGNH/GDSL hydrolase family protein</fullName>
    </recommendedName>
</protein>
<dbReference type="Proteomes" id="UP001465426">
    <property type="component" value="Unassembled WGS sequence"/>
</dbReference>
<reference evidence="1 2" key="1">
    <citation type="submission" date="2024-03" db="EMBL/GenBank/DDBJ databases">
        <title>Human intestinal bacterial collection.</title>
        <authorList>
            <person name="Pauvert C."/>
            <person name="Hitch T.C.A."/>
            <person name="Clavel T."/>
        </authorList>
    </citation>
    <scope>NUCLEOTIDE SEQUENCE [LARGE SCALE GENOMIC DNA]</scope>
    <source>
        <strain evidence="1 2">CLA-SR-H024</strain>
    </source>
</reference>
<dbReference type="EMBL" id="JBBMFN010000004">
    <property type="protein sequence ID" value="MEQ2464780.1"/>
    <property type="molecule type" value="Genomic_DNA"/>
</dbReference>
<dbReference type="InterPro" id="IPR036514">
    <property type="entry name" value="SGNH_hydro_sf"/>
</dbReference>
<organism evidence="1 2">
    <name type="scientific">Niallia hominis</name>
    <dbReference type="NCBI Taxonomy" id="3133173"/>
    <lineage>
        <taxon>Bacteria</taxon>
        <taxon>Bacillati</taxon>
        <taxon>Bacillota</taxon>
        <taxon>Bacilli</taxon>
        <taxon>Bacillales</taxon>
        <taxon>Bacillaceae</taxon>
        <taxon>Niallia</taxon>
    </lineage>
</organism>
<name>A0ABV1EW36_9BACI</name>
<dbReference type="SUPFAM" id="SSF52266">
    <property type="entry name" value="SGNH hydrolase"/>
    <property type="match status" value="1"/>
</dbReference>
<comment type="caution">
    <text evidence="1">The sequence shown here is derived from an EMBL/GenBank/DDBJ whole genome shotgun (WGS) entry which is preliminary data.</text>
</comment>
<proteinExistence type="predicted"/>
<evidence type="ECO:0008006" key="3">
    <source>
        <dbReference type="Google" id="ProtNLM"/>
    </source>
</evidence>
<dbReference type="RefSeq" id="WP_349204291.1">
    <property type="nucleotide sequence ID" value="NZ_JBBMFN010000004.1"/>
</dbReference>
<dbReference type="Gene3D" id="3.40.50.1110">
    <property type="entry name" value="SGNH hydrolase"/>
    <property type="match status" value="1"/>
</dbReference>
<gene>
    <name evidence="1" type="ORF">WMO63_03745</name>
</gene>
<sequence length="264" mass="30093">MKAAILSILSIVLVVVLIIGNIHWNIREDSPLSPIHDTPVSQEKSSNPESYFSLDYYMGFAKSWPEQAQQVLEAKLSDKKVFHILLVGSDAIGDQKIGLVTPLKEALASKYDQYVTVDSIVYEGTTSDYVSDEAYEALIDKKPDMVIFEPFLLHDNNVVNISTTLTNINEVMKETKESLPDVTFVLMPAHPLYDASLYPMQVSDLEKYAEAEEIPYWNHWEAWPDRKDEKVQDYYKELDGDKSIANEQGFEVWSEYLADKLISQ</sequence>
<evidence type="ECO:0000313" key="2">
    <source>
        <dbReference type="Proteomes" id="UP001465426"/>
    </source>
</evidence>
<accession>A0ABV1EW36</accession>
<evidence type="ECO:0000313" key="1">
    <source>
        <dbReference type="EMBL" id="MEQ2464780.1"/>
    </source>
</evidence>
<keyword evidence="2" id="KW-1185">Reference proteome</keyword>